<organism evidence="7 8">
    <name type="scientific">Candidatus Methylophosphatis roskildensis</name>
    <dbReference type="NCBI Taxonomy" id="2899263"/>
    <lineage>
        <taxon>Bacteria</taxon>
        <taxon>Pseudomonadati</taxon>
        <taxon>Pseudomonadota</taxon>
        <taxon>Betaproteobacteria</taxon>
        <taxon>Nitrosomonadales</taxon>
        <taxon>Sterolibacteriaceae</taxon>
        <taxon>Candidatus Methylophosphatis</taxon>
    </lineage>
</organism>
<dbReference type="GO" id="GO:0006352">
    <property type="term" value="P:DNA-templated transcription initiation"/>
    <property type="evidence" value="ECO:0007669"/>
    <property type="project" value="InterPro"/>
</dbReference>
<dbReference type="InterPro" id="IPR039425">
    <property type="entry name" value="RNA_pol_sigma-70-like"/>
</dbReference>
<evidence type="ECO:0000256" key="1">
    <source>
        <dbReference type="ARBA" id="ARBA00010641"/>
    </source>
</evidence>
<evidence type="ECO:0000256" key="2">
    <source>
        <dbReference type="ARBA" id="ARBA00023015"/>
    </source>
</evidence>
<dbReference type="Pfam" id="PF04542">
    <property type="entry name" value="Sigma70_r2"/>
    <property type="match status" value="1"/>
</dbReference>
<dbReference type="InterPro" id="IPR013325">
    <property type="entry name" value="RNA_pol_sigma_r2"/>
</dbReference>
<evidence type="ECO:0000259" key="5">
    <source>
        <dbReference type="Pfam" id="PF04542"/>
    </source>
</evidence>
<feature type="domain" description="RNA polymerase sigma-70 region 2" evidence="5">
    <location>
        <begin position="13"/>
        <end position="77"/>
    </location>
</feature>
<dbReference type="InterPro" id="IPR013249">
    <property type="entry name" value="RNA_pol_sigma70_r4_t2"/>
</dbReference>
<dbReference type="InterPro" id="IPR013324">
    <property type="entry name" value="RNA_pol_sigma_r3/r4-like"/>
</dbReference>
<evidence type="ECO:0000256" key="4">
    <source>
        <dbReference type="ARBA" id="ARBA00023163"/>
    </source>
</evidence>
<reference evidence="7" key="1">
    <citation type="submission" date="2020-10" db="EMBL/GenBank/DDBJ databases">
        <title>Connecting structure to function with the recovery of over 1000 high-quality activated sludge metagenome-assembled genomes encoding full-length rRNA genes using long-read sequencing.</title>
        <authorList>
            <person name="Singleton C.M."/>
            <person name="Petriglieri F."/>
            <person name="Kristensen J.M."/>
            <person name="Kirkegaard R.H."/>
            <person name="Michaelsen T.Y."/>
            <person name="Andersen M.H."/>
            <person name="Karst S.M."/>
            <person name="Dueholm M.S."/>
            <person name="Nielsen P.H."/>
            <person name="Albertsen M."/>
        </authorList>
    </citation>
    <scope>NUCLEOTIDE SEQUENCE</scope>
    <source>
        <strain evidence="7">Bjer_18-Q3-R1-45_BAT3C.347</strain>
    </source>
</reference>
<dbReference type="NCBIfam" id="TIGR02937">
    <property type="entry name" value="sigma70-ECF"/>
    <property type="match status" value="1"/>
</dbReference>
<dbReference type="InterPro" id="IPR014284">
    <property type="entry name" value="RNA_pol_sigma-70_dom"/>
</dbReference>
<evidence type="ECO:0000259" key="6">
    <source>
        <dbReference type="Pfam" id="PF08281"/>
    </source>
</evidence>
<dbReference type="Gene3D" id="1.10.10.10">
    <property type="entry name" value="Winged helix-like DNA-binding domain superfamily/Winged helix DNA-binding domain"/>
    <property type="match status" value="1"/>
</dbReference>
<dbReference type="PANTHER" id="PTHR43133:SF51">
    <property type="entry name" value="RNA POLYMERASE SIGMA FACTOR"/>
    <property type="match status" value="1"/>
</dbReference>
<proteinExistence type="inferred from homology"/>
<gene>
    <name evidence="7" type="ORF">IPH26_20485</name>
</gene>
<dbReference type="Pfam" id="PF08281">
    <property type="entry name" value="Sigma70_r4_2"/>
    <property type="match status" value="1"/>
</dbReference>
<dbReference type="Gene3D" id="1.10.1740.10">
    <property type="match status" value="1"/>
</dbReference>
<dbReference type="SUPFAM" id="SSF88659">
    <property type="entry name" value="Sigma3 and sigma4 domains of RNA polymerase sigma factors"/>
    <property type="match status" value="1"/>
</dbReference>
<name>A0A9D7E7E3_9PROT</name>
<dbReference type="PANTHER" id="PTHR43133">
    <property type="entry name" value="RNA POLYMERASE ECF-TYPE SIGMA FACTO"/>
    <property type="match status" value="1"/>
</dbReference>
<keyword evidence="3" id="KW-0731">Sigma factor</keyword>
<dbReference type="AlphaFoldDB" id="A0A9D7E7E3"/>
<comment type="similarity">
    <text evidence="1">Belongs to the sigma-70 factor family. ECF subfamily.</text>
</comment>
<feature type="domain" description="RNA polymerase sigma factor 70 region 4 type 2" evidence="6">
    <location>
        <begin position="103"/>
        <end position="153"/>
    </location>
</feature>
<dbReference type="Proteomes" id="UP000807785">
    <property type="component" value="Unassembled WGS sequence"/>
</dbReference>
<keyword evidence="4" id="KW-0804">Transcription</keyword>
<keyword evidence="2" id="KW-0805">Transcription regulation</keyword>
<evidence type="ECO:0000256" key="3">
    <source>
        <dbReference type="ARBA" id="ARBA00023082"/>
    </source>
</evidence>
<dbReference type="InterPro" id="IPR036388">
    <property type="entry name" value="WH-like_DNA-bd_sf"/>
</dbReference>
<dbReference type="GO" id="GO:0003677">
    <property type="term" value="F:DNA binding"/>
    <property type="evidence" value="ECO:0007669"/>
    <property type="project" value="InterPro"/>
</dbReference>
<evidence type="ECO:0000313" key="8">
    <source>
        <dbReference type="Proteomes" id="UP000807785"/>
    </source>
</evidence>
<comment type="caution">
    <text evidence="7">The sequence shown here is derived from an EMBL/GenBank/DDBJ whole genome shotgun (WGS) entry which is preliminary data.</text>
</comment>
<sequence>MFNSAQRRFEQTVRAYSADLYRYAYWLCRDRFVAEDLVQESFTRAWNNWESLKDAGAVKSWLITILRREHARLFERKQFDYVDTELEDLQIAADHDSVELFHLENLLEELPLTLREPFVMQALGGYSCAEIAQMLETTEGAVMTRLTRARQALRGALAGSPTQSAKGAK</sequence>
<dbReference type="GO" id="GO:0016987">
    <property type="term" value="F:sigma factor activity"/>
    <property type="evidence" value="ECO:0007669"/>
    <property type="project" value="UniProtKB-KW"/>
</dbReference>
<dbReference type="SUPFAM" id="SSF88946">
    <property type="entry name" value="Sigma2 domain of RNA polymerase sigma factors"/>
    <property type="match status" value="1"/>
</dbReference>
<evidence type="ECO:0000313" key="7">
    <source>
        <dbReference type="EMBL" id="MBK6975213.1"/>
    </source>
</evidence>
<accession>A0A9D7E7E3</accession>
<protein>
    <submittedName>
        <fullName evidence="7">Sigma-70 family RNA polymerase sigma factor</fullName>
    </submittedName>
</protein>
<dbReference type="EMBL" id="JADJEV010000005">
    <property type="protein sequence ID" value="MBK6975213.1"/>
    <property type="molecule type" value="Genomic_DNA"/>
</dbReference>
<dbReference type="InterPro" id="IPR007627">
    <property type="entry name" value="RNA_pol_sigma70_r2"/>
</dbReference>